<dbReference type="PRINTS" id="PR00367">
    <property type="entry name" value="ETHRSPELEMNT"/>
</dbReference>
<dbReference type="InterPro" id="IPR001471">
    <property type="entry name" value="AP2/ERF_dom"/>
</dbReference>
<keyword evidence="8" id="KW-1185">Reference proteome</keyword>
<dbReference type="CDD" id="cd00018">
    <property type="entry name" value="AP2"/>
    <property type="match status" value="1"/>
</dbReference>
<dbReference type="PANTHER" id="PTHR31194">
    <property type="entry name" value="SHN SHINE , DNA BINDING / TRANSCRIPTION FACTOR"/>
    <property type="match status" value="1"/>
</dbReference>
<dbReference type="Gene3D" id="3.30.730.10">
    <property type="entry name" value="AP2/ERF domain"/>
    <property type="match status" value="1"/>
</dbReference>
<protein>
    <submittedName>
        <fullName evidence="7">Ethylene-responsive transcription factor ERF118</fullName>
    </submittedName>
</protein>
<reference evidence="7" key="1">
    <citation type="submission" date="2019-12" db="EMBL/GenBank/DDBJ databases">
        <authorList>
            <person name="Scholes J."/>
        </authorList>
    </citation>
    <scope>NUCLEOTIDE SEQUENCE</scope>
</reference>
<dbReference type="InterPro" id="IPR016177">
    <property type="entry name" value="DNA-bd_dom_sf"/>
</dbReference>
<evidence type="ECO:0000256" key="2">
    <source>
        <dbReference type="ARBA" id="ARBA00023015"/>
    </source>
</evidence>
<dbReference type="EMBL" id="CACSLK010026072">
    <property type="protein sequence ID" value="CAA0825607.1"/>
    <property type="molecule type" value="Genomic_DNA"/>
</dbReference>
<dbReference type="OrthoDB" id="1917565at2759"/>
<dbReference type="InterPro" id="IPR036955">
    <property type="entry name" value="AP2/ERF_dom_sf"/>
</dbReference>
<comment type="caution">
    <text evidence="7">The sequence shown here is derived from an EMBL/GenBank/DDBJ whole genome shotgun (WGS) entry which is preliminary data.</text>
</comment>
<dbReference type="GO" id="GO:0003677">
    <property type="term" value="F:DNA binding"/>
    <property type="evidence" value="ECO:0007669"/>
    <property type="project" value="UniProtKB-KW"/>
</dbReference>
<evidence type="ECO:0000256" key="3">
    <source>
        <dbReference type="ARBA" id="ARBA00023125"/>
    </source>
</evidence>
<organism evidence="7 8">
    <name type="scientific">Striga hermonthica</name>
    <name type="common">Purple witchweed</name>
    <name type="synonym">Buchnera hermonthica</name>
    <dbReference type="NCBI Taxonomy" id="68872"/>
    <lineage>
        <taxon>Eukaryota</taxon>
        <taxon>Viridiplantae</taxon>
        <taxon>Streptophyta</taxon>
        <taxon>Embryophyta</taxon>
        <taxon>Tracheophyta</taxon>
        <taxon>Spermatophyta</taxon>
        <taxon>Magnoliopsida</taxon>
        <taxon>eudicotyledons</taxon>
        <taxon>Gunneridae</taxon>
        <taxon>Pentapetalae</taxon>
        <taxon>asterids</taxon>
        <taxon>lamiids</taxon>
        <taxon>Lamiales</taxon>
        <taxon>Orobanchaceae</taxon>
        <taxon>Buchnereae</taxon>
        <taxon>Striga</taxon>
    </lineage>
</organism>
<evidence type="ECO:0000256" key="1">
    <source>
        <dbReference type="ARBA" id="ARBA00004123"/>
    </source>
</evidence>
<name>A0A9N7N913_STRHE</name>
<evidence type="ECO:0000256" key="5">
    <source>
        <dbReference type="ARBA" id="ARBA00023242"/>
    </source>
</evidence>
<dbReference type="Pfam" id="PF00847">
    <property type="entry name" value="AP2"/>
    <property type="match status" value="1"/>
</dbReference>
<keyword evidence="2" id="KW-0805">Transcription regulation</keyword>
<evidence type="ECO:0000313" key="7">
    <source>
        <dbReference type="EMBL" id="CAA0825607.1"/>
    </source>
</evidence>
<dbReference type="Proteomes" id="UP001153555">
    <property type="component" value="Unassembled WGS sequence"/>
</dbReference>
<keyword evidence="5" id="KW-0539">Nucleus</keyword>
<dbReference type="InterPro" id="IPR050913">
    <property type="entry name" value="AP2/ERF_ERF"/>
</dbReference>
<sequence>MSASFDSAIVVSEAPVKLCSSSPSSSFGGRTRKSLCCGLQQSSFSLYPTVSMRLRPKRTCSGVVCFGGYHINRLFNILAKDSFLEQINPLPKSKSPTPDRPMKKVRIIWDDPDATDSSGDELSSEKRVRRVVQEIFLSDNELESLVEESNNSEKKGCVEKYRGVRFRKWGKWSAEIRDPFKQKRVWLGTYNTAEEASRAYESKRVEFETLSMRSSNEVSKYDGNTIGRKLSEFSIGSTDSLVSLTSPLSVLELDNLSLKMEDDVLVEAKVVEKKGDTEIGLMNKELIDLDVELGMLVGGSDFGPLDDFAICFDDFPICGVDGGDHQSLLPEFDFDLDACNETFSWMDEGMNGVTLNIACP</sequence>
<evidence type="ECO:0000259" key="6">
    <source>
        <dbReference type="PROSITE" id="PS51032"/>
    </source>
</evidence>
<evidence type="ECO:0000256" key="4">
    <source>
        <dbReference type="ARBA" id="ARBA00023163"/>
    </source>
</evidence>
<dbReference type="GO" id="GO:0005634">
    <property type="term" value="C:nucleus"/>
    <property type="evidence" value="ECO:0007669"/>
    <property type="project" value="UniProtKB-SubCell"/>
</dbReference>
<proteinExistence type="predicted"/>
<keyword evidence="4" id="KW-0804">Transcription</keyword>
<dbReference type="AlphaFoldDB" id="A0A9N7N913"/>
<keyword evidence="3" id="KW-0238">DNA-binding</keyword>
<dbReference type="PROSITE" id="PS51032">
    <property type="entry name" value="AP2_ERF"/>
    <property type="match status" value="1"/>
</dbReference>
<dbReference type="SMART" id="SM00380">
    <property type="entry name" value="AP2"/>
    <property type="match status" value="1"/>
</dbReference>
<feature type="domain" description="AP2/ERF" evidence="6">
    <location>
        <begin position="160"/>
        <end position="217"/>
    </location>
</feature>
<dbReference type="GO" id="GO:0003700">
    <property type="term" value="F:DNA-binding transcription factor activity"/>
    <property type="evidence" value="ECO:0007669"/>
    <property type="project" value="InterPro"/>
</dbReference>
<gene>
    <name evidence="7" type="ORF">SHERM_22381</name>
</gene>
<accession>A0A9N7N913</accession>
<comment type="subcellular location">
    <subcellularLocation>
        <location evidence="1">Nucleus</location>
    </subcellularLocation>
</comment>
<dbReference type="SUPFAM" id="SSF54171">
    <property type="entry name" value="DNA-binding domain"/>
    <property type="match status" value="1"/>
</dbReference>
<dbReference type="PANTHER" id="PTHR31194:SF62">
    <property type="entry name" value="ETHYLENE-RESPONSIVE TRANSCRIPTION FACTOR ERF118"/>
    <property type="match status" value="1"/>
</dbReference>
<evidence type="ECO:0000313" key="8">
    <source>
        <dbReference type="Proteomes" id="UP001153555"/>
    </source>
</evidence>